<comment type="caution">
    <text evidence="5">The sequence shown here is derived from an EMBL/GenBank/DDBJ whole genome shotgun (WGS) entry which is preliminary data.</text>
</comment>
<keyword evidence="1" id="KW-0732">Signal</keyword>
<dbReference type="InterPro" id="IPR001375">
    <property type="entry name" value="Peptidase_S9_cat"/>
</dbReference>
<protein>
    <recommendedName>
        <fullName evidence="4">Peptidase S9 prolyl oligopeptidase catalytic domain-containing protein</fullName>
    </recommendedName>
</protein>
<dbReference type="RefSeq" id="WP_136931367.1">
    <property type="nucleotide sequence ID" value="NZ_SSMQ01000025.1"/>
</dbReference>
<feature type="compositionally biased region" description="Basic and acidic residues" evidence="3">
    <location>
        <begin position="23"/>
        <end position="34"/>
    </location>
</feature>
<dbReference type="Pfam" id="PF00326">
    <property type="entry name" value="Peptidase_S9"/>
    <property type="match status" value="1"/>
</dbReference>
<dbReference type="GO" id="GO:0008236">
    <property type="term" value="F:serine-type peptidase activity"/>
    <property type="evidence" value="ECO:0007669"/>
    <property type="project" value="InterPro"/>
</dbReference>
<dbReference type="InterPro" id="IPR050955">
    <property type="entry name" value="Plant_Biomass_Hydrol_Est"/>
</dbReference>
<name>A0A4U1J8V4_9BACT</name>
<evidence type="ECO:0000256" key="1">
    <source>
        <dbReference type="ARBA" id="ARBA00022729"/>
    </source>
</evidence>
<dbReference type="Proteomes" id="UP000309215">
    <property type="component" value="Unassembled WGS sequence"/>
</dbReference>
<dbReference type="OrthoDB" id="9764953at2"/>
<dbReference type="GO" id="GO:0006508">
    <property type="term" value="P:proteolysis"/>
    <property type="evidence" value="ECO:0007669"/>
    <property type="project" value="InterPro"/>
</dbReference>
<dbReference type="Gene3D" id="3.40.50.1820">
    <property type="entry name" value="alpha/beta hydrolase"/>
    <property type="match status" value="1"/>
</dbReference>
<evidence type="ECO:0000256" key="3">
    <source>
        <dbReference type="SAM" id="MobiDB-lite"/>
    </source>
</evidence>
<dbReference type="AlphaFoldDB" id="A0A4U1J8V4"/>
<proteinExistence type="predicted"/>
<evidence type="ECO:0000256" key="2">
    <source>
        <dbReference type="ARBA" id="ARBA00022801"/>
    </source>
</evidence>
<dbReference type="EMBL" id="SSMQ01000025">
    <property type="protein sequence ID" value="TKD04398.1"/>
    <property type="molecule type" value="Genomic_DNA"/>
</dbReference>
<keyword evidence="2" id="KW-0378">Hydrolase</keyword>
<feature type="region of interest" description="Disordered" evidence="3">
    <location>
        <begin position="128"/>
        <end position="154"/>
    </location>
</feature>
<accession>A0A4U1J8V4</accession>
<dbReference type="PANTHER" id="PTHR43037:SF5">
    <property type="entry name" value="FERULOYL ESTERASE"/>
    <property type="match status" value="1"/>
</dbReference>
<evidence type="ECO:0000313" key="6">
    <source>
        <dbReference type="Proteomes" id="UP000309215"/>
    </source>
</evidence>
<reference evidence="5 6" key="1">
    <citation type="submission" date="2019-04" db="EMBL/GenBank/DDBJ databases">
        <authorList>
            <person name="Li Y."/>
            <person name="Wang J."/>
        </authorList>
    </citation>
    <scope>NUCLEOTIDE SEQUENCE [LARGE SCALE GENOMIC DNA]</scope>
    <source>
        <strain evidence="5 6">DSM 14668</strain>
    </source>
</reference>
<evidence type="ECO:0000259" key="4">
    <source>
        <dbReference type="Pfam" id="PF00326"/>
    </source>
</evidence>
<keyword evidence="6" id="KW-1185">Reference proteome</keyword>
<gene>
    <name evidence="5" type="ORF">E8A74_23870</name>
</gene>
<feature type="region of interest" description="Disordered" evidence="3">
    <location>
        <begin position="20"/>
        <end position="50"/>
    </location>
</feature>
<dbReference type="PANTHER" id="PTHR43037">
    <property type="entry name" value="UNNAMED PRODUCT-RELATED"/>
    <property type="match status" value="1"/>
</dbReference>
<feature type="domain" description="Peptidase S9 prolyl oligopeptidase catalytic" evidence="4">
    <location>
        <begin position="545"/>
        <end position="687"/>
    </location>
</feature>
<sequence>MRPRLLLPLVLAGLAGPSACRPPAEHGVEQRPPPRAEPSAQAPAIPTDAAPGAVCTPGEGRCTSDEVALVCQGGERWVEERCGEGSTCLGAGCVSLRAEGHPPVGLAREALLAPQGEGWLDAWSAVGPLPGPLPEGDATTPPDAGAPPAPRPICAKDGYVEVHEKADSKKGPKPPTHFVLSGQLVSGRAQRVLLAAGVSGRVRISVAGKRVLDATREADPAPFRDETRVPLDLDRGVHRIVVEVEQPTPAPTGFWLRARSPSGGPAPDLLFATAPEATCTPAELLRAEIQKKPTATGFDVSVRPGWIGLGPRNLVDLPHRAELASEKGPARPLVEGTLPAASLGSPEGAISLSIPFEKTGTTDLRLRLGAAPGTEQKIPLVYRGALQKRVLALVDKRASIESSAATRGEKDSLLVHIDGLVENLAQNDPDISWIKRQTEEAEALLASLEKGESPYAGRFGIQRRAYRSPLDGRLQPYVLFVPRAYRPGGKPLPLVVASHGLGNRPEIALRVVTGEAPEAGFNGLLEARHFSGLPDFGAFLVAPWQFGNAGQRHLGEDDVLRVVAELRAHFPIDERRISITGYSLGGTVAFYLPLHYPDLFSAAAPLCGYPNLLGWESIRKAPHTPWENVLLAKRYIVNWAENGQHVPLFIVHGGKDDPTRSQLVADRYRSLGYPYKFDVQEDLDHNVWDYGYEDGDMIGWLKSHRRPKAPERVRFVTGEWRYDRAHWVRLLGMEVEDKFAEIDARHSKADGVTVKTRNVESFALDLSQLALREGAGVAVDGAAIEGPFAAGMLWLVKKDGAFVRVPEEPSRKGRKRAGVSGPLDDVDRHGRLVVYGTQDPAQIETNRLVAEHFASFDTFAARFPVKSDVEITDAEIDSRSLVLIGNPRSNRVTALFESTLPVRFEPSALTLRGKRHEGEDVGVSFLHPHPRNPDEYVVVHAGVGSAGTLASRHLPRFAPDFIVYDGRITVQRGGHVLDRRVALDGGFFGIDWN</sequence>
<evidence type="ECO:0000313" key="5">
    <source>
        <dbReference type="EMBL" id="TKD04398.1"/>
    </source>
</evidence>
<dbReference type="SUPFAM" id="SSF53474">
    <property type="entry name" value="alpha/beta-Hydrolases"/>
    <property type="match status" value="1"/>
</dbReference>
<organism evidence="5 6">
    <name type="scientific">Polyangium fumosum</name>
    <dbReference type="NCBI Taxonomy" id="889272"/>
    <lineage>
        <taxon>Bacteria</taxon>
        <taxon>Pseudomonadati</taxon>
        <taxon>Myxococcota</taxon>
        <taxon>Polyangia</taxon>
        <taxon>Polyangiales</taxon>
        <taxon>Polyangiaceae</taxon>
        <taxon>Polyangium</taxon>
    </lineage>
</organism>
<dbReference type="InterPro" id="IPR029058">
    <property type="entry name" value="AB_hydrolase_fold"/>
</dbReference>